<sequence length="121" mass="13940">MPRELWRVKIYCPHSGCAQKELTSAGLYPNIRQVLAIDGYYNLAAEYLEQSKNMAQLSTSWTWGTSCCSLVICLLRQRGLGNSATQLQRKLTEQHSERWLVRMIQYLNDCKHFRDASNIGL</sequence>
<accession>A0ABN8RFC6</accession>
<evidence type="ECO:0000259" key="1">
    <source>
        <dbReference type="Pfam" id="PF20499"/>
    </source>
</evidence>
<dbReference type="InterPro" id="IPR046616">
    <property type="entry name" value="DUF6729"/>
</dbReference>
<dbReference type="Pfam" id="PF20499">
    <property type="entry name" value="DUF6729"/>
    <property type="match status" value="2"/>
</dbReference>
<organism evidence="2 3">
    <name type="scientific">Porites lobata</name>
    <dbReference type="NCBI Taxonomy" id="104759"/>
    <lineage>
        <taxon>Eukaryota</taxon>
        <taxon>Metazoa</taxon>
        <taxon>Cnidaria</taxon>
        <taxon>Anthozoa</taxon>
        <taxon>Hexacorallia</taxon>
        <taxon>Scleractinia</taxon>
        <taxon>Fungiina</taxon>
        <taxon>Poritidae</taxon>
        <taxon>Porites</taxon>
    </lineage>
</organism>
<dbReference type="PANTHER" id="PTHR24401:SF29">
    <property type="entry name" value="SI:CH211-243P7.3-RELATED"/>
    <property type="match status" value="1"/>
</dbReference>
<dbReference type="PANTHER" id="PTHR24401">
    <property type="entry name" value="SI:CH211-243P7.3-RELATED"/>
    <property type="match status" value="1"/>
</dbReference>
<dbReference type="Proteomes" id="UP001159405">
    <property type="component" value="Unassembled WGS sequence"/>
</dbReference>
<comment type="caution">
    <text evidence="2">The sequence shown here is derived from an EMBL/GenBank/DDBJ whole genome shotgun (WGS) entry which is preliminary data.</text>
</comment>
<name>A0ABN8RFC6_9CNID</name>
<protein>
    <recommendedName>
        <fullName evidence="1">DUF6729 domain-containing protein</fullName>
    </recommendedName>
</protein>
<evidence type="ECO:0000313" key="2">
    <source>
        <dbReference type="EMBL" id="CAH3176619.1"/>
    </source>
</evidence>
<feature type="domain" description="DUF6729" evidence="1">
    <location>
        <begin position="64"/>
        <end position="117"/>
    </location>
</feature>
<reference evidence="2 3" key="1">
    <citation type="submission" date="2022-05" db="EMBL/GenBank/DDBJ databases">
        <authorList>
            <consortium name="Genoscope - CEA"/>
            <person name="William W."/>
        </authorList>
    </citation>
    <scope>NUCLEOTIDE SEQUENCE [LARGE SCALE GENOMIC DNA]</scope>
</reference>
<dbReference type="EMBL" id="CALNXK010000215">
    <property type="protein sequence ID" value="CAH3176619.1"/>
    <property type="molecule type" value="Genomic_DNA"/>
</dbReference>
<proteinExistence type="predicted"/>
<evidence type="ECO:0000313" key="3">
    <source>
        <dbReference type="Proteomes" id="UP001159405"/>
    </source>
</evidence>
<keyword evidence="3" id="KW-1185">Reference proteome</keyword>
<gene>
    <name evidence="2" type="ORF">PLOB_00018310</name>
</gene>
<feature type="domain" description="DUF6729" evidence="1">
    <location>
        <begin position="1"/>
        <end position="56"/>
    </location>
</feature>